<organism evidence="2 3">
    <name type="scientific">Sphingomonas glacialis</name>
    <dbReference type="NCBI Taxonomy" id="658225"/>
    <lineage>
        <taxon>Bacteria</taxon>
        <taxon>Pseudomonadati</taxon>
        <taxon>Pseudomonadota</taxon>
        <taxon>Alphaproteobacteria</taxon>
        <taxon>Sphingomonadales</taxon>
        <taxon>Sphingomonadaceae</taxon>
        <taxon>Sphingomonas</taxon>
    </lineage>
</organism>
<dbReference type="RefSeq" id="WP_140852086.1">
    <property type="nucleotide sequence ID" value="NZ_RCZC01000008.1"/>
</dbReference>
<dbReference type="OrthoDB" id="7172943at2"/>
<dbReference type="EMBL" id="RCZC01000008">
    <property type="protein sequence ID" value="TPG49139.1"/>
    <property type="molecule type" value="Genomic_DNA"/>
</dbReference>
<dbReference type="NCBIfam" id="NF047637">
    <property type="entry name" value="lipo_CC0125"/>
    <property type="match status" value="1"/>
</dbReference>
<proteinExistence type="predicted"/>
<reference evidence="2 3" key="1">
    <citation type="journal article" date="2019" name="Environ. Microbiol.">
        <title>Species interactions and distinct microbial communities in high Arctic permafrost affected cryosols are associated with the CH4 and CO2 gas fluxes.</title>
        <authorList>
            <person name="Altshuler I."/>
            <person name="Hamel J."/>
            <person name="Turney S."/>
            <person name="Magnuson E."/>
            <person name="Levesque R."/>
            <person name="Greer C."/>
            <person name="Whyte L.G."/>
        </authorList>
    </citation>
    <scope>NUCLEOTIDE SEQUENCE [LARGE SCALE GENOMIC DNA]</scope>
    <source>
        <strain evidence="2 3">E6.1</strain>
    </source>
</reference>
<evidence type="ECO:0008006" key="4">
    <source>
        <dbReference type="Google" id="ProtNLM"/>
    </source>
</evidence>
<keyword evidence="1" id="KW-0732">Signal</keyword>
<keyword evidence="3" id="KW-1185">Reference proteome</keyword>
<gene>
    <name evidence="2" type="ORF">EAH76_20235</name>
</gene>
<dbReference type="AlphaFoldDB" id="A0A502FIE0"/>
<accession>A0A502FIE0</accession>
<protein>
    <recommendedName>
        <fullName evidence="4">DUF4136 domain-containing protein</fullName>
    </recommendedName>
</protein>
<feature type="chain" id="PRO_5021352953" description="DUF4136 domain-containing protein" evidence="1">
    <location>
        <begin position="28"/>
        <end position="209"/>
    </location>
</feature>
<name>A0A502FIE0_9SPHN</name>
<evidence type="ECO:0000256" key="1">
    <source>
        <dbReference type="SAM" id="SignalP"/>
    </source>
</evidence>
<sequence length="209" mass="22660">MPTASPTLKKSLAVALGAVTLLTSACATESTYRPAVGRGFERSGYSDRQIEANRFMVSFSGNSYTARDTVEKYLLYRAAELTVQNGGDYFVFADRDVDKKTRTYTSPGIGGFGGGFGGGYGGFGYGGGFGGGYWGPSWRYRGRGFGWRNWDPYFGDPFFDRGIDVTTIDKYEANAEIVIGKGPKPKDNIRAFDAHEVIANLGPSIVTPK</sequence>
<comment type="caution">
    <text evidence="2">The sequence shown here is derived from an EMBL/GenBank/DDBJ whole genome shotgun (WGS) entry which is preliminary data.</text>
</comment>
<feature type="signal peptide" evidence="1">
    <location>
        <begin position="1"/>
        <end position="27"/>
    </location>
</feature>
<evidence type="ECO:0000313" key="2">
    <source>
        <dbReference type="EMBL" id="TPG49139.1"/>
    </source>
</evidence>
<dbReference type="Proteomes" id="UP000319931">
    <property type="component" value="Unassembled WGS sequence"/>
</dbReference>
<evidence type="ECO:0000313" key="3">
    <source>
        <dbReference type="Proteomes" id="UP000319931"/>
    </source>
</evidence>